<protein>
    <submittedName>
        <fullName evidence="2">Uncharacterized protein</fullName>
    </submittedName>
</protein>
<comment type="caution">
    <text evidence="2">The sequence shown here is derived from an EMBL/GenBank/DDBJ whole genome shotgun (WGS) entry which is preliminary data.</text>
</comment>
<name>A0A1J5PA87_9ZZZZ</name>
<feature type="region of interest" description="Disordered" evidence="1">
    <location>
        <begin position="125"/>
        <end position="154"/>
    </location>
</feature>
<evidence type="ECO:0000256" key="1">
    <source>
        <dbReference type="SAM" id="MobiDB-lite"/>
    </source>
</evidence>
<dbReference type="EMBL" id="MLJW01005445">
    <property type="protein sequence ID" value="OIQ68214.1"/>
    <property type="molecule type" value="Genomic_DNA"/>
</dbReference>
<dbReference type="AlphaFoldDB" id="A0A1J5PA87"/>
<evidence type="ECO:0000313" key="2">
    <source>
        <dbReference type="EMBL" id="OIQ68214.1"/>
    </source>
</evidence>
<feature type="compositionally biased region" description="Basic and acidic residues" evidence="1">
    <location>
        <begin position="125"/>
        <end position="146"/>
    </location>
</feature>
<sequence>MQKRKRVDLDRVVDDELHPRKTDAIGGQPPPTGCSRGVGHVQHDLGARVGHLVQWDFLHVIVSHAFVHIAGLALGAGYGDILIVVQQMRGVSSADHRRQAKLSADDRGVAGAATVVCDDRRGALHDRNPIGVRRRGDKDGAVDKAPDVMGALDD</sequence>
<accession>A0A1J5PA87</accession>
<proteinExistence type="predicted"/>
<reference evidence="2" key="1">
    <citation type="submission" date="2016-10" db="EMBL/GenBank/DDBJ databases">
        <title>Sequence of Gallionella enrichment culture.</title>
        <authorList>
            <person name="Poehlein A."/>
            <person name="Muehling M."/>
            <person name="Daniel R."/>
        </authorList>
    </citation>
    <scope>NUCLEOTIDE SEQUENCE</scope>
</reference>
<organism evidence="2">
    <name type="scientific">mine drainage metagenome</name>
    <dbReference type="NCBI Taxonomy" id="410659"/>
    <lineage>
        <taxon>unclassified sequences</taxon>
        <taxon>metagenomes</taxon>
        <taxon>ecological metagenomes</taxon>
    </lineage>
</organism>
<gene>
    <name evidence="2" type="ORF">GALL_501970</name>
</gene>